<dbReference type="Proteomes" id="UP001589575">
    <property type="component" value="Unassembled WGS sequence"/>
</dbReference>
<keyword evidence="3" id="KW-1185">Reference proteome</keyword>
<accession>A0ABV5G6P2</accession>
<feature type="region of interest" description="Disordered" evidence="1">
    <location>
        <begin position="1"/>
        <end position="56"/>
    </location>
</feature>
<evidence type="ECO:0000256" key="1">
    <source>
        <dbReference type="SAM" id="MobiDB-lite"/>
    </source>
</evidence>
<evidence type="ECO:0000313" key="3">
    <source>
        <dbReference type="Proteomes" id="UP001589575"/>
    </source>
</evidence>
<proteinExistence type="predicted"/>
<organism evidence="2 3">
    <name type="scientific">Citricoccus parietis</name>
    <dbReference type="NCBI Taxonomy" id="592307"/>
    <lineage>
        <taxon>Bacteria</taxon>
        <taxon>Bacillati</taxon>
        <taxon>Actinomycetota</taxon>
        <taxon>Actinomycetes</taxon>
        <taxon>Micrococcales</taxon>
        <taxon>Micrococcaceae</taxon>
        <taxon>Citricoccus</taxon>
    </lineage>
</organism>
<evidence type="ECO:0000313" key="2">
    <source>
        <dbReference type="EMBL" id="MFB9074615.1"/>
    </source>
</evidence>
<gene>
    <name evidence="2" type="ORF">ACFFX0_26865</name>
</gene>
<sequence length="56" mass="5631">MPARGGNGVLHRISHRGLVREPPMSVATDGDRSGGPGMACRSDTLSVGSGAPAPHP</sequence>
<reference evidence="2 3" key="1">
    <citation type="submission" date="2024-09" db="EMBL/GenBank/DDBJ databases">
        <authorList>
            <person name="Sun Q."/>
            <person name="Mori K."/>
        </authorList>
    </citation>
    <scope>NUCLEOTIDE SEQUENCE [LARGE SCALE GENOMIC DNA]</scope>
    <source>
        <strain evidence="2 3">CCM 7609</strain>
    </source>
</reference>
<protein>
    <submittedName>
        <fullName evidence="2">Uncharacterized protein</fullName>
    </submittedName>
</protein>
<name>A0ABV5G6P2_9MICC</name>
<comment type="caution">
    <text evidence="2">The sequence shown here is derived from an EMBL/GenBank/DDBJ whole genome shotgun (WGS) entry which is preliminary data.</text>
</comment>
<dbReference type="EMBL" id="JBHMFI010000002">
    <property type="protein sequence ID" value="MFB9074615.1"/>
    <property type="molecule type" value="Genomic_DNA"/>
</dbReference>